<feature type="compositionally biased region" description="Basic and acidic residues" evidence="2">
    <location>
        <begin position="2565"/>
        <end position="2612"/>
    </location>
</feature>
<feature type="compositionally biased region" description="Low complexity" evidence="2">
    <location>
        <begin position="1284"/>
        <end position="1293"/>
    </location>
</feature>
<dbReference type="GO" id="GO:0008380">
    <property type="term" value="P:RNA splicing"/>
    <property type="evidence" value="ECO:0007669"/>
    <property type="project" value="TreeGrafter"/>
</dbReference>
<dbReference type="GO" id="GO:0003723">
    <property type="term" value="F:RNA binding"/>
    <property type="evidence" value="ECO:0007669"/>
    <property type="project" value="TreeGrafter"/>
</dbReference>
<dbReference type="Pfam" id="PF13765">
    <property type="entry name" value="PRY"/>
    <property type="match status" value="1"/>
</dbReference>
<dbReference type="InterPro" id="IPR036361">
    <property type="entry name" value="SAP_dom_sf"/>
</dbReference>
<dbReference type="PRINTS" id="PR01407">
    <property type="entry name" value="BUTYPHLNCDUF"/>
</dbReference>
<feature type="compositionally biased region" description="Basic residues" evidence="2">
    <location>
        <begin position="2613"/>
        <end position="2626"/>
    </location>
</feature>
<gene>
    <name evidence="6" type="primary">acin1a</name>
</gene>
<dbReference type="CTD" id="368893"/>
<feature type="compositionally biased region" description="Pro residues" evidence="2">
    <location>
        <begin position="1294"/>
        <end position="1304"/>
    </location>
</feature>
<feature type="coiled-coil region" evidence="1">
    <location>
        <begin position="853"/>
        <end position="901"/>
    </location>
</feature>
<dbReference type="InterPro" id="IPR035979">
    <property type="entry name" value="RBD_domain_sf"/>
</dbReference>
<feature type="coiled-coil region" evidence="1">
    <location>
        <begin position="366"/>
        <end position="393"/>
    </location>
</feature>
<dbReference type="GO" id="GO:0061574">
    <property type="term" value="C:ASAP complex"/>
    <property type="evidence" value="ECO:0007669"/>
    <property type="project" value="TreeGrafter"/>
</dbReference>
<feature type="region of interest" description="Disordered" evidence="2">
    <location>
        <begin position="1765"/>
        <end position="2409"/>
    </location>
</feature>
<dbReference type="OrthoDB" id="5348404at2759"/>
<feature type="compositionally biased region" description="Low complexity" evidence="2">
    <location>
        <begin position="2111"/>
        <end position="2134"/>
    </location>
</feature>
<evidence type="ECO:0000259" key="4">
    <source>
        <dbReference type="PROSITE" id="PS50800"/>
    </source>
</evidence>
<dbReference type="Gene3D" id="3.30.70.330">
    <property type="match status" value="1"/>
</dbReference>
<feature type="compositionally biased region" description="Basic and acidic residues" evidence="2">
    <location>
        <begin position="2196"/>
        <end position="2208"/>
    </location>
</feature>
<dbReference type="PANTHER" id="PTHR46589:SF1">
    <property type="entry name" value="APOPTOTIC CHROMATIN CONDENSATION INDUCER IN THE NUCLEUS"/>
    <property type="match status" value="1"/>
</dbReference>
<feature type="compositionally biased region" description="Basic and acidic residues" evidence="2">
    <location>
        <begin position="2169"/>
        <end position="2188"/>
    </location>
</feature>
<dbReference type="InterPro" id="IPR032552">
    <property type="entry name" value="RSB_motif"/>
</dbReference>
<dbReference type="PANTHER" id="PTHR46589">
    <property type="entry name" value="APOPTOTIC CHROMATIN CONDENSATION INDUCER IN THE NUCLEUS"/>
    <property type="match status" value="1"/>
</dbReference>
<dbReference type="SUPFAM" id="SSF68906">
    <property type="entry name" value="SAP domain"/>
    <property type="match status" value="1"/>
</dbReference>
<feature type="coiled-coil region" evidence="1">
    <location>
        <begin position="273"/>
        <end position="332"/>
    </location>
</feature>
<feature type="compositionally biased region" description="Basic and acidic residues" evidence="2">
    <location>
        <begin position="2627"/>
        <end position="2645"/>
    </location>
</feature>
<dbReference type="CDD" id="cd12432">
    <property type="entry name" value="RRM_ACINU"/>
    <property type="match status" value="1"/>
</dbReference>
<feature type="compositionally biased region" description="Basic and acidic residues" evidence="2">
    <location>
        <begin position="2356"/>
        <end position="2367"/>
    </location>
</feature>
<evidence type="ECO:0000259" key="3">
    <source>
        <dbReference type="PROSITE" id="PS50188"/>
    </source>
</evidence>
<dbReference type="SMART" id="SM00513">
    <property type="entry name" value="SAP"/>
    <property type="match status" value="1"/>
</dbReference>
<feature type="compositionally biased region" description="Acidic residues" evidence="2">
    <location>
        <begin position="1233"/>
        <end position="1251"/>
    </location>
</feature>
<feature type="compositionally biased region" description="Basic and acidic residues" evidence="2">
    <location>
        <begin position="2091"/>
        <end position="2104"/>
    </location>
</feature>
<feature type="compositionally biased region" description="Basic and acidic residues" evidence="2">
    <location>
        <begin position="1765"/>
        <end position="1896"/>
    </location>
</feature>
<proteinExistence type="predicted"/>
<feature type="compositionally biased region" description="Basic and acidic residues" evidence="2">
    <location>
        <begin position="1259"/>
        <end position="1272"/>
    </location>
</feature>
<feature type="compositionally biased region" description="Basic and acidic residues" evidence="2">
    <location>
        <begin position="2673"/>
        <end position="2705"/>
    </location>
</feature>
<feature type="compositionally biased region" description="Basic and acidic residues" evidence="2">
    <location>
        <begin position="2135"/>
        <end position="2157"/>
    </location>
</feature>
<dbReference type="InterPro" id="IPR003034">
    <property type="entry name" value="SAP_dom"/>
</dbReference>
<dbReference type="PROSITE" id="PS50800">
    <property type="entry name" value="SAP"/>
    <property type="match status" value="1"/>
</dbReference>
<evidence type="ECO:0000313" key="5">
    <source>
        <dbReference type="Proteomes" id="UP000504630"/>
    </source>
</evidence>
<dbReference type="InterPro" id="IPR006574">
    <property type="entry name" value="PRY"/>
</dbReference>
<dbReference type="KEGG" id="cgob:115022411"/>
<feature type="region of interest" description="Disordered" evidence="2">
    <location>
        <begin position="1139"/>
        <end position="1400"/>
    </location>
</feature>
<dbReference type="Pfam" id="PF02037">
    <property type="entry name" value="SAP"/>
    <property type="match status" value="1"/>
</dbReference>
<dbReference type="Proteomes" id="UP000504630">
    <property type="component" value="Chromosome 17"/>
</dbReference>
<feature type="coiled-coil region" evidence="1">
    <location>
        <begin position="18"/>
        <end position="68"/>
    </location>
</feature>
<name>A0A6J2RGC3_COTGO</name>
<feature type="compositionally biased region" description="Basic and acidic residues" evidence="2">
    <location>
        <begin position="2713"/>
        <end position="2753"/>
    </location>
</feature>
<reference evidence="6" key="1">
    <citation type="submission" date="2025-08" db="UniProtKB">
        <authorList>
            <consortium name="RefSeq"/>
        </authorList>
    </citation>
    <scope>IDENTIFICATION</scope>
</reference>
<feature type="compositionally biased region" description="Low complexity" evidence="2">
    <location>
        <begin position="2246"/>
        <end position="2255"/>
    </location>
</feature>
<feature type="coiled-coil region" evidence="1">
    <location>
        <begin position="621"/>
        <end position="648"/>
    </location>
</feature>
<feature type="compositionally biased region" description="Low complexity" evidence="2">
    <location>
        <begin position="1325"/>
        <end position="1344"/>
    </location>
</feature>
<feature type="compositionally biased region" description="Low complexity" evidence="2">
    <location>
        <begin position="1158"/>
        <end position="1169"/>
    </location>
</feature>
<feature type="coiled-coil region" evidence="1">
    <location>
        <begin position="162"/>
        <end position="205"/>
    </location>
</feature>
<dbReference type="GO" id="GO:0071011">
    <property type="term" value="C:precatalytic spliceosome"/>
    <property type="evidence" value="ECO:0007669"/>
    <property type="project" value="TreeGrafter"/>
</dbReference>
<feature type="coiled-coil region" evidence="1">
    <location>
        <begin position="476"/>
        <end position="503"/>
    </location>
</feature>
<protein>
    <submittedName>
        <fullName evidence="6">Serine/arginine repetitive matrix protein 2</fullName>
    </submittedName>
</protein>
<dbReference type="InterPro" id="IPR013320">
    <property type="entry name" value="ConA-like_dom_sf"/>
</dbReference>
<feature type="coiled-coil region" evidence="1">
    <location>
        <begin position="710"/>
        <end position="790"/>
    </location>
</feature>
<keyword evidence="5" id="KW-1185">Reference proteome</keyword>
<feature type="region of interest" description="Disordered" evidence="2">
    <location>
        <begin position="2540"/>
        <end position="2645"/>
    </location>
</feature>
<dbReference type="InterPro" id="IPR012677">
    <property type="entry name" value="Nucleotide-bd_a/b_plait_sf"/>
</dbReference>
<feature type="region of interest" description="Disordered" evidence="2">
    <location>
        <begin position="1418"/>
        <end position="1468"/>
    </location>
</feature>
<feature type="compositionally biased region" description="Basic and acidic residues" evidence="2">
    <location>
        <begin position="1435"/>
        <end position="1468"/>
    </location>
</feature>
<dbReference type="InterPro" id="IPR003879">
    <property type="entry name" value="Butyrophylin_SPRY"/>
</dbReference>
<dbReference type="InterPro" id="IPR052793">
    <property type="entry name" value="EJC-associated_protein"/>
</dbReference>
<feature type="region of interest" description="Disordered" evidence="2">
    <location>
        <begin position="2673"/>
        <end position="2781"/>
    </location>
</feature>
<organism evidence="5 6">
    <name type="scientific">Cottoperca gobio</name>
    <name type="common">Frogmouth</name>
    <name type="synonym">Aphritis gobio</name>
    <dbReference type="NCBI Taxonomy" id="56716"/>
    <lineage>
        <taxon>Eukaryota</taxon>
        <taxon>Metazoa</taxon>
        <taxon>Chordata</taxon>
        <taxon>Craniata</taxon>
        <taxon>Vertebrata</taxon>
        <taxon>Euteleostomi</taxon>
        <taxon>Actinopterygii</taxon>
        <taxon>Neopterygii</taxon>
        <taxon>Teleostei</taxon>
        <taxon>Neoteleostei</taxon>
        <taxon>Acanthomorphata</taxon>
        <taxon>Eupercaria</taxon>
        <taxon>Perciformes</taxon>
        <taxon>Notothenioidei</taxon>
        <taxon>Bovichtidae</taxon>
        <taxon>Cottoperca</taxon>
    </lineage>
</organism>
<dbReference type="InParanoid" id="A0A6J2RGC3"/>
<feature type="compositionally biased region" description="Basic and acidic residues" evidence="2">
    <location>
        <begin position="2215"/>
        <end position="2239"/>
    </location>
</feature>
<dbReference type="InterPro" id="IPR034257">
    <property type="entry name" value="Acinus_RRM"/>
</dbReference>
<feature type="compositionally biased region" description="Basic and acidic residues" evidence="2">
    <location>
        <begin position="2378"/>
        <end position="2388"/>
    </location>
</feature>
<evidence type="ECO:0000313" key="6">
    <source>
        <dbReference type="RefSeq" id="XP_029309251.1"/>
    </source>
</evidence>
<dbReference type="GeneID" id="115022411"/>
<feature type="coiled-coil region" evidence="1">
    <location>
        <begin position="549"/>
        <end position="597"/>
    </location>
</feature>
<keyword evidence="1" id="KW-0175">Coiled coil</keyword>
<feature type="compositionally biased region" description="Polar residues" evidence="2">
    <location>
        <begin position="1274"/>
        <end position="1283"/>
    </location>
</feature>
<feature type="compositionally biased region" description="Basic and acidic residues" evidence="2">
    <location>
        <begin position="1139"/>
        <end position="1150"/>
    </location>
</feature>
<evidence type="ECO:0000256" key="2">
    <source>
        <dbReference type="SAM" id="MobiDB-lite"/>
    </source>
</evidence>
<dbReference type="InterPro" id="IPR043136">
    <property type="entry name" value="B30.2/SPRY_sf"/>
</dbReference>
<feature type="compositionally biased region" description="Polar residues" evidence="2">
    <location>
        <begin position="1985"/>
        <end position="2013"/>
    </location>
</feature>
<dbReference type="PROSITE" id="PS50188">
    <property type="entry name" value="B302_SPRY"/>
    <property type="match status" value="1"/>
</dbReference>
<dbReference type="InterPro" id="IPR001870">
    <property type="entry name" value="B30.2/SPRY"/>
</dbReference>
<sequence length="2781" mass="318167">MKQLLETFDSDTFRILNIIALTREVNTLQKKLKRATNATETIEIRLLRREHQEKINQLNVKTQQIERSHANSALILQIISLQNQIWDLQQVDSRSGETSFQTNKTLIALQGQLDVKISELRVKGDNELTMLELISMSSKITVIQMLINVHIEESRINAAYNKEQWKKNVQLLKIKILQLNREEWNRTLTSEILILQANVERLNQLMINGKNTTDSRLKELRVYLEEEKKRQINLEKHLEVEYTQAQLIIQIINIMKEVRELDVNEETTSTSQATTLQLLLQDKESEFAKAQDEITELQRKLQRKTNECSSLEEQYENVKTEFEQKIAKLNRTADSDAALVLNVIKLHGDLKTLRDRISTTKDPHTISDLQRQLEKKQEELNSKTADIEKWLANPTITLTIIQLLNEIWDLEKNDANETTAGRLQELQDRVHGLITELDDGWEDNTKLMLSIMTLQSQVEWLQRQLSDLRLLQTTQVTQLTNDLTAKKNELQKYVDELSEKNQTSTRLIWTATNLHNRLRRLQKEDDEGQKTSVELSKLREQLKASVEKHSRDQAQIKALQNKLKQTEKQCYSFENEIIDLKNKLDAKIKELQSQTESVVSLALQVSISTGQLEEVKRQINNTDSETKIKELQKTIEEKTNELIKNTEQLKARSTQPQRILQIIALQTEVEKLVTVAVHDSEYDNIRAREDHLFNLVDGIQDDNTKLMFKILAQQNKIARLEKQIQSQTQAALERIKGLENELEDIRNQIREKTLMLDSSDTKVANFSNQIMELHKKIKPLEDEISALKDTRDKNVRELQTRLKSDQEATARHYSQMSVSLAQRLEPARLALSRNLKQEVQELKMCCTDVNTQCDDLQRQLVQSQQYADHLKRQLYEKDDKLKQLQQDLEKQIGEKNKLQDDYDRKMTMDPNTANPRIVLSADNSVMCTSEEMQNIPDHPGRFDTALAVLGMAGFSSGRHYWEVSVAGKLCYHLGMASESAPRRGAIGFSPTNGFWTIVLNKQDGKSSGLGMEKPVQCCVAMVSDPSVGPLSLELEERKMADLEDVTLDGRPLQSLRVADLKTALEERGLSKSGQKNALIKRLKGALMLENLQRTSTAHIGLQPNSQIGEEMSQNSFIKQYLAKQQELLRQRLEREAREAYDTNDQEDHTEVNNSTSCPPQAQDAAPALAEQHKPPGPSGGEGLFGAVNEGEGNGNQEADVSGPPASGSVAMRVPGGEHRPEKGSASNEVAADSNDDDSEDGEEDGDDDDWEGGARRRGNREPARVPTTRERSGASCQPPQQHMPSLLSPQLRQPTPPPSPPPELSFPLPDTPKQSPPSPDVAPARRSSSTSSSGSSSSDSRSSSPEPQRSGHAERKPGPLTLLARKMESEGAFSGAGWHRAGGEGDGRGPPEGLVSAITHTANTAGHVSFSTIPGITGAHSGHIQAPVSVLKATATEEKDSEMEREKAHELERQEKQRKERAMQEEHDRALALEREARARALERERIERQQALEREEREKALQRERELALEREMQERELALAKEREEQERALAHERALELERQKELERQRALEQERLRREKEKREREEMERAMELERAKALERERALEQERLQRERALEAERKEKERIEREKALEQERLERERLEREKALEQERAKALEQERAKALEQERAKALEQERAKALEQERAKALQQERAKALQQERIEMERALEQERLEREKALERERIERGKALERERIERALEQERLDRERALEQQRLELERKEKERIERDKALEHERIEREKAWDRERKEKERLDREAALEQERKEKERAEKERERLEKEKALEKERAEKERKDRLEREKALEQEKLERERVLERKEKERALEHERLEKEKAVQKEKEKAMQKEKEKAMQKEKEAQERALEQEKERARMAEKERESHLPPSKRGREIGLTPLPTHPPLSTGPGAKSAGEAGEQEDAPKSWSEAAKFSGPMSPTPQSSFKKFRFVRDSPIQLQSPSPSMVIKRPRNFSDTPQPRDSPGSSLTNVGERQQEGLQRSTEQEDPQKWTKQEVVTREPGSVEAQSEKETTVGTTSPKKEVAKSHKEKEDSAKMEQESTKKAKEVDESKSPTKPVDTAQRRGRDAKKEEKQARRRSSSNDSSSSGSDSGSSSSGSSGSSTSSREKTCSTSKGRREGKPKRDSSLQHRVTLEAQAKGVKETPKARQVSVEKSDSHTKKPYIKAPTREESQRKRQDNEGEEETEKQRQEKETVMADPEKLPETSEETPKAFSARKISISSSKSSPGTGSAEGEQDSGAAAGRKRRWGSSTAVTAKKPSISITTDSLKSLIPDIRPGLGQEAVVDLHPEEAVLSGAEEEERERSDQDLQIRRTVTQVVHAESQENGQKEAKRSRHEESEEEDPQVDGEGTREHEEKIESSFPGAMETQSPSHTSHDVEINTVTPGDTLIRRSISQQKTGVSITIDDPVRTARQPSPPRGKVSSIVHISNLVRPFTLGQLKELLSRTGTLVDEAFWIDKIKSHCYVTYCSSEEAVATRAALHGVKWPQSNPKVLSVEFCQQDEVDFHKGLADRPGAEEQGPGSGRGRTSGLPSLFPERDQWAEREREMERREKARAEREWDRDKVREFGKPGEEKEGEPQRSRSREKRRKERGKSKEKKPEKKEKTAEDPPAKLLDDLFRKTKAAPCIYWLPLTDEMIVQREAARAERMKEREKRRKELDEEEEKKREEERKERMKAGGGPTAERSEGEKEKEKDRDRERDRDRGRERERENDKRRDGYRRPEGRAAGGGRRQPQRPTRTATLMANQLMELS</sequence>
<dbReference type="Gene3D" id="2.60.120.920">
    <property type="match status" value="1"/>
</dbReference>
<feature type="compositionally biased region" description="Basic and acidic residues" evidence="2">
    <location>
        <begin position="2050"/>
        <end position="2083"/>
    </location>
</feature>
<dbReference type="SUPFAM" id="SSF49899">
    <property type="entry name" value="Concanavalin A-like lectins/glucanases"/>
    <property type="match status" value="1"/>
</dbReference>
<feature type="compositionally biased region" description="Basic and acidic residues" evidence="2">
    <location>
        <begin position="2331"/>
        <end position="2340"/>
    </location>
</feature>
<accession>A0A6J2RGC3</accession>
<dbReference type="SMART" id="SM00589">
    <property type="entry name" value="PRY"/>
    <property type="match status" value="1"/>
</dbReference>
<feature type="domain" description="B30.2/SPRY" evidence="3">
    <location>
        <begin position="884"/>
        <end position="1085"/>
    </location>
</feature>
<feature type="domain" description="SAP" evidence="4">
    <location>
        <begin position="1052"/>
        <end position="1086"/>
    </location>
</feature>
<dbReference type="SUPFAM" id="SSF54928">
    <property type="entry name" value="RNA-binding domain, RBD"/>
    <property type="match status" value="1"/>
</dbReference>
<feature type="compositionally biased region" description="Basic and acidic residues" evidence="2">
    <location>
        <begin position="2014"/>
        <end position="2029"/>
    </location>
</feature>
<evidence type="ECO:0000256" key="1">
    <source>
        <dbReference type="SAM" id="Coils"/>
    </source>
</evidence>
<dbReference type="Pfam" id="PF16294">
    <property type="entry name" value="RSB_motif"/>
    <property type="match status" value="1"/>
</dbReference>
<feature type="region of interest" description="Disordered" evidence="2">
    <location>
        <begin position="1630"/>
        <end position="1665"/>
    </location>
</feature>
<feature type="compositionally biased region" description="Low complexity" evidence="2">
    <location>
        <begin position="1907"/>
        <end position="1922"/>
    </location>
</feature>
<dbReference type="RefSeq" id="XP_029309251.1">
    <property type="nucleotide sequence ID" value="XM_029453391.1"/>
</dbReference>